<name>A0A060UP25_9PROT</name>
<organism evidence="1">
    <name type="scientific">Acidithiobacillus ferrivorans</name>
    <dbReference type="NCBI Taxonomy" id="160808"/>
    <lineage>
        <taxon>Bacteria</taxon>
        <taxon>Pseudomonadati</taxon>
        <taxon>Pseudomonadota</taxon>
        <taxon>Acidithiobacillia</taxon>
        <taxon>Acidithiobacillales</taxon>
        <taxon>Acidithiobacillaceae</taxon>
        <taxon>Acidithiobacillus</taxon>
    </lineage>
</organism>
<dbReference type="EMBL" id="CCCS020000032">
    <property type="protein sequence ID" value="CDQ09996.1"/>
    <property type="molecule type" value="Genomic_DNA"/>
</dbReference>
<protein>
    <submittedName>
        <fullName evidence="1">Uncharacterized protein</fullName>
    </submittedName>
</protein>
<dbReference type="AlphaFoldDB" id="A0A060UP25"/>
<proteinExistence type="predicted"/>
<comment type="caution">
    <text evidence="1">The sequence shown here is derived from an EMBL/GenBank/DDBJ whole genome shotgun (WGS) entry which is preliminary data.</text>
</comment>
<reference evidence="1" key="1">
    <citation type="submission" date="2014-03" db="EMBL/GenBank/DDBJ databases">
        <authorList>
            <person name="Genoscope - CEA"/>
        </authorList>
    </citation>
    <scope>NUCLEOTIDE SEQUENCE [LARGE SCALE GENOMIC DNA]</scope>
    <source>
        <strain evidence="1">CF27</strain>
    </source>
</reference>
<evidence type="ECO:0000313" key="1">
    <source>
        <dbReference type="EMBL" id="CDQ09996.1"/>
    </source>
</evidence>
<accession>A0A060UP25</accession>
<gene>
    <name evidence="1" type="ORF">AFERRI_380003</name>
</gene>
<sequence>MLIFSRPLLYAPGRASLPNLIKLGLLDKEDEFASGFRMLQQRILGLLGKCFEVLYGAWISSNNLQDLSGGQFTKRLLGAENW</sequence>
<reference evidence="1" key="2">
    <citation type="submission" date="2014-07" db="EMBL/GenBank/DDBJ databases">
        <title>Initial genome analysis of the psychrotolerant acidophile Acidithiobacillus ferrivorans CF27: insights into iron and sulfur oxidation pathways and into biofilm formation.</title>
        <authorList>
            <person name="Talla E."/>
            <person name="Hedrich S."/>
            <person name="Mangenot S."/>
            <person name="Ji B."/>
            <person name="Johnson D.B."/>
            <person name="Barbe V."/>
            <person name="Bonnefoy V."/>
        </authorList>
    </citation>
    <scope>NUCLEOTIDE SEQUENCE [LARGE SCALE GENOMIC DNA]</scope>
    <source>
        <strain evidence="1">CF27</strain>
    </source>
</reference>